<dbReference type="RefSeq" id="XP_040759697.1">
    <property type="nucleotide sequence ID" value="XM_040905016.1"/>
</dbReference>
<dbReference type="OrthoDB" id="2745718at2759"/>
<dbReference type="InterPro" id="IPR001810">
    <property type="entry name" value="F-box_dom"/>
</dbReference>
<gene>
    <name evidence="3" type="ORF">LAESUDRAFT_662823</name>
</gene>
<accession>A0A165C020</accession>
<keyword evidence="4" id="KW-1185">Reference proteome</keyword>
<evidence type="ECO:0000313" key="3">
    <source>
        <dbReference type="EMBL" id="KZT01957.1"/>
    </source>
</evidence>
<feature type="domain" description="F-box" evidence="2">
    <location>
        <begin position="22"/>
        <end position="70"/>
    </location>
</feature>
<dbReference type="SUPFAM" id="SSF81383">
    <property type="entry name" value="F-box domain"/>
    <property type="match status" value="1"/>
</dbReference>
<feature type="region of interest" description="Disordered" evidence="1">
    <location>
        <begin position="690"/>
        <end position="715"/>
    </location>
</feature>
<dbReference type="InParanoid" id="A0A165C020"/>
<reference evidence="3 4" key="1">
    <citation type="journal article" date="2016" name="Mol. Biol. Evol.">
        <title>Comparative Genomics of Early-Diverging Mushroom-Forming Fungi Provides Insights into the Origins of Lignocellulose Decay Capabilities.</title>
        <authorList>
            <person name="Nagy L.G."/>
            <person name="Riley R."/>
            <person name="Tritt A."/>
            <person name="Adam C."/>
            <person name="Daum C."/>
            <person name="Floudas D."/>
            <person name="Sun H."/>
            <person name="Yadav J.S."/>
            <person name="Pangilinan J."/>
            <person name="Larsson K.H."/>
            <person name="Matsuura K."/>
            <person name="Barry K."/>
            <person name="Labutti K."/>
            <person name="Kuo R."/>
            <person name="Ohm R.A."/>
            <person name="Bhattacharya S.S."/>
            <person name="Shirouzu T."/>
            <person name="Yoshinaga Y."/>
            <person name="Martin F.M."/>
            <person name="Grigoriev I.V."/>
            <person name="Hibbett D.S."/>
        </authorList>
    </citation>
    <scope>NUCLEOTIDE SEQUENCE [LARGE SCALE GENOMIC DNA]</scope>
    <source>
        <strain evidence="3 4">93-53</strain>
    </source>
</reference>
<evidence type="ECO:0000259" key="2">
    <source>
        <dbReference type="PROSITE" id="PS50181"/>
    </source>
</evidence>
<dbReference type="InterPro" id="IPR009686">
    <property type="entry name" value="Senescence/spartin_C"/>
</dbReference>
<dbReference type="Gene3D" id="1.20.1280.50">
    <property type="match status" value="1"/>
</dbReference>
<dbReference type="PROSITE" id="PS50181">
    <property type="entry name" value="FBOX"/>
    <property type="match status" value="1"/>
</dbReference>
<proteinExistence type="predicted"/>
<feature type="compositionally biased region" description="Acidic residues" evidence="1">
    <location>
        <begin position="850"/>
        <end position="865"/>
    </location>
</feature>
<dbReference type="AlphaFoldDB" id="A0A165C020"/>
<feature type="region of interest" description="Disordered" evidence="1">
    <location>
        <begin position="836"/>
        <end position="865"/>
    </location>
</feature>
<organism evidence="3 4">
    <name type="scientific">Laetiporus sulphureus 93-53</name>
    <dbReference type="NCBI Taxonomy" id="1314785"/>
    <lineage>
        <taxon>Eukaryota</taxon>
        <taxon>Fungi</taxon>
        <taxon>Dikarya</taxon>
        <taxon>Basidiomycota</taxon>
        <taxon>Agaricomycotina</taxon>
        <taxon>Agaricomycetes</taxon>
        <taxon>Polyporales</taxon>
        <taxon>Laetiporus</taxon>
    </lineage>
</organism>
<sequence>MILKPIKNDSDLDDSPPPLAYESYILALPLELINEILKLLDFQEVIRCTEVCKQLNGIIRSSLELQYKIELGADGLVDGLLGPMSTAERLELLFDRRRRWRSLDWTARTSVSIPGPCQAYELVAGVFAKSMAGAQGPGSHNLISTWLPSRTQPAKRIVREELGVSTRDFAIDPSQDLIALVDADDNQDSNPRIRVFLRTVSTNEKHPRAASAELHAPIPFELGSSFIQIVDDVVGMFFWVNGPGLIIWNWQTSEIVINCVGYQLPRGTWDFSFVSNRAFILTAAMGSGTKGLELHNFSTHSGPFVHARTPGKPFETARDSGVHLMSLSYGDRGPRFHMIMHNRLLLSYLPREGGRPEPKIVQWKTWGPKYSRFLEHTISFQWLRYVHGQRVILPPVMRTSQNPQSTMYVLDFNVHPKRTNDPVPLPKPDSRCSYKVFTEPSTVQRRETFKDDVVTYLPYAVMSRLGTFQYSGFMIDDERIIGMKVCSSPHRTCTFSKPSISSTVTILSRLETSMSAEVGSPPGILVSIPDTTAIHVLGESTVELGKGDLTLILTESSTVSGPSSPSEVKNHTPVLALAVGKAAFPLYKTTIFGTLADDVRVYVFTPEIGGERGGRGVRSRCDSYVKIVLPEGVKEAGSAFERLQTGFEKILVHHGLLKEGIEAVADELGKSAREDSAHAAQQIRDSTTVYLADNPPTDSPISLPGPVRTASATSADTTSSIASAASRMSASISHAAENAGMWMAEHLVPNSPPATHQTLSSLSNAYDTAADGYGAGAGEVKDALADAASARIENAYGREAREVAGDVGASAQNVGGALGEVVVGTSGATIATAGIKGAAGAKADQRESEDWLDDREDDAWNDVSI</sequence>
<dbReference type="Pfam" id="PF00646">
    <property type="entry name" value="F-box"/>
    <property type="match status" value="1"/>
</dbReference>
<dbReference type="SMART" id="SM00256">
    <property type="entry name" value="FBOX"/>
    <property type="match status" value="1"/>
</dbReference>
<name>A0A165C020_9APHY</name>
<dbReference type="EMBL" id="KV427657">
    <property type="protein sequence ID" value="KZT01957.1"/>
    <property type="molecule type" value="Genomic_DNA"/>
</dbReference>
<dbReference type="InterPro" id="IPR036047">
    <property type="entry name" value="F-box-like_dom_sf"/>
</dbReference>
<dbReference type="Proteomes" id="UP000076871">
    <property type="component" value="Unassembled WGS sequence"/>
</dbReference>
<evidence type="ECO:0000313" key="4">
    <source>
        <dbReference type="Proteomes" id="UP000076871"/>
    </source>
</evidence>
<dbReference type="GeneID" id="63822046"/>
<dbReference type="Pfam" id="PF06911">
    <property type="entry name" value="Senescence"/>
    <property type="match status" value="1"/>
</dbReference>
<protein>
    <recommendedName>
        <fullName evidence="2">F-box domain-containing protein</fullName>
    </recommendedName>
</protein>
<evidence type="ECO:0000256" key="1">
    <source>
        <dbReference type="SAM" id="MobiDB-lite"/>
    </source>
</evidence>